<organism evidence="1 2">
    <name type="scientific">Limoniibacter endophyticus</name>
    <dbReference type="NCBI Taxonomy" id="1565040"/>
    <lineage>
        <taxon>Bacteria</taxon>
        <taxon>Pseudomonadati</taxon>
        <taxon>Pseudomonadota</taxon>
        <taxon>Alphaproteobacteria</taxon>
        <taxon>Hyphomicrobiales</taxon>
        <taxon>Bartonellaceae</taxon>
        <taxon>Limoniibacter</taxon>
    </lineage>
</organism>
<evidence type="ECO:0000313" key="1">
    <source>
        <dbReference type="EMBL" id="GHC61321.1"/>
    </source>
</evidence>
<sequence length="89" mass="9798">MSEERGFIEGDVVEHRMNTDVFGIVIGLSGSLVYVRLSPTLQAAVFHAWELDLAEDDEYEPTGDGENVIPVDFTTGVRLDKNTKTRGVA</sequence>
<gene>
    <name evidence="1" type="ORF">GCM10010136_01800</name>
</gene>
<comment type="caution">
    <text evidence="1">The sequence shown here is derived from an EMBL/GenBank/DDBJ whole genome shotgun (WGS) entry which is preliminary data.</text>
</comment>
<protein>
    <submittedName>
        <fullName evidence="1">Uncharacterized protein</fullName>
    </submittedName>
</protein>
<dbReference type="EMBL" id="BMZO01000001">
    <property type="protein sequence ID" value="GHC61321.1"/>
    <property type="molecule type" value="Genomic_DNA"/>
</dbReference>
<accession>A0A8J3GGN9</accession>
<keyword evidence="2" id="KW-1185">Reference proteome</keyword>
<reference evidence="1" key="2">
    <citation type="submission" date="2020-09" db="EMBL/GenBank/DDBJ databases">
        <authorList>
            <person name="Sun Q."/>
            <person name="Kim S."/>
        </authorList>
    </citation>
    <scope>NUCLEOTIDE SEQUENCE</scope>
    <source>
        <strain evidence="1">KCTC 42097</strain>
    </source>
</reference>
<dbReference type="AlphaFoldDB" id="A0A8J3GGN9"/>
<reference evidence="1" key="1">
    <citation type="journal article" date="2014" name="Int. J. Syst. Evol. Microbiol.">
        <title>Complete genome sequence of Corynebacterium casei LMG S-19264T (=DSM 44701T), isolated from a smear-ripened cheese.</title>
        <authorList>
            <consortium name="US DOE Joint Genome Institute (JGI-PGF)"/>
            <person name="Walter F."/>
            <person name="Albersmeier A."/>
            <person name="Kalinowski J."/>
            <person name="Ruckert C."/>
        </authorList>
    </citation>
    <scope>NUCLEOTIDE SEQUENCE</scope>
    <source>
        <strain evidence="1">KCTC 42097</strain>
    </source>
</reference>
<evidence type="ECO:0000313" key="2">
    <source>
        <dbReference type="Proteomes" id="UP000641137"/>
    </source>
</evidence>
<proteinExistence type="predicted"/>
<dbReference type="RefSeq" id="WP_189486890.1">
    <property type="nucleotide sequence ID" value="NZ_BMZO01000001.1"/>
</dbReference>
<name>A0A8J3GGN9_9HYPH</name>
<dbReference type="Proteomes" id="UP000641137">
    <property type="component" value="Unassembled WGS sequence"/>
</dbReference>